<name>A0A8D9B0M7_9HEMI</name>
<sequence>MKSVSNMNKSMDGKSKNCFVCTKHLSEIICDFCYNGLCAQCSDLSASEITNMKRTKRKLKYECNVCAAKPKQTETSQDPAIVQLINDLKDHIKRLETKLDDNIAKMNSDKSHTSNLDIDAVINEIEERRTRAKNIIVFEVAESTNQDSKERIEHDRQKICEMIPDVQSENIQVRRLGKPNSNSKRPIRVTLKSEFKAREILKKSKGKRNIKNDLTPLQRSKLKELQEKLKDKTDSGDFGWTIKYVRGQPQLWKIIEPQSAHNSSMVKK</sequence>
<accession>A0A8D9B0M7</accession>
<dbReference type="EMBL" id="HBUF01601928">
    <property type="protein sequence ID" value="CAG6776333.1"/>
    <property type="molecule type" value="Transcribed_RNA"/>
</dbReference>
<dbReference type="EMBL" id="HBUF01254867">
    <property type="protein sequence ID" value="CAG6681258.1"/>
    <property type="molecule type" value="Transcribed_RNA"/>
</dbReference>
<reference evidence="1" key="1">
    <citation type="submission" date="2021-05" db="EMBL/GenBank/DDBJ databases">
        <authorList>
            <person name="Alioto T."/>
            <person name="Alioto T."/>
            <person name="Gomez Garrido J."/>
        </authorList>
    </citation>
    <scope>NUCLEOTIDE SEQUENCE</scope>
</reference>
<dbReference type="PANTHER" id="PTHR37445:SF3">
    <property type="entry name" value="ZINC FINGER PHD-TYPE DOMAIN-CONTAINING PROTEIN"/>
    <property type="match status" value="1"/>
</dbReference>
<dbReference type="InterPro" id="IPR011011">
    <property type="entry name" value="Znf_FYVE_PHD"/>
</dbReference>
<dbReference type="AlphaFoldDB" id="A0A8D9B0M7"/>
<evidence type="ECO:0000313" key="1">
    <source>
        <dbReference type="EMBL" id="CAG6776333.1"/>
    </source>
</evidence>
<proteinExistence type="predicted"/>
<organism evidence="1">
    <name type="scientific">Cacopsylla melanoneura</name>
    <dbReference type="NCBI Taxonomy" id="428564"/>
    <lineage>
        <taxon>Eukaryota</taxon>
        <taxon>Metazoa</taxon>
        <taxon>Ecdysozoa</taxon>
        <taxon>Arthropoda</taxon>
        <taxon>Hexapoda</taxon>
        <taxon>Insecta</taxon>
        <taxon>Pterygota</taxon>
        <taxon>Neoptera</taxon>
        <taxon>Paraneoptera</taxon>
        <taxon>Hemiptera</taxon>
        <taxon>Sternorrhyncha</taxon>
        <taxon>Psylloidea</taxon>
        <taxon>Psyllidae</taxon>
        <taxon>Psyllinae</taxon>
        <taxon>Cacopsylla</taxon>
    </lineage>
</organism>
<protein>
    <submittedName>
        <fullName evidence="1">Uncharacterized protein</fullName>
    </submittedName>
</protein>
<dbReference type="SUPFAM" id="SSF57903">
    <property type="entry name" value="FYVE/PHD zinc finger"/>
    <property type="match status" value="1"/>
</dbReference>
<dbReference type="PANTHER" id="PTHR37445">
    <property type="entry name" value="PROTEIN CBG24663"/>
    <property type="match status" value="1"/>
</dbReference>